<evidence type="ECO:0000256" key="1">
    <source>
        <dbReference type="SAM" id="Phobius"/>
    </source>
</evidence>
<keyword evidence="1" id="KW-1133">Transmembrane helix</keyword>
<keyword evidence="1" id="KW-0472">Membrane</keyword>
<dbReference type="Proteomes" id="UP000276215">
    <property type="component" value="Unassembled WGS sequence"/>
</dbReference>
<evidence type="ECO:0000313" key="3">
    <source>
        <dbReference type="Proteomes" id="UP000276215"/>
    </source>
</evidence>
<feature type="transmembrane region" description="Helical" evidence="1">
    <location>
        <begin position="84"/>
        <end position="107"/>
    </location>
</feature>
<name>A0A3N4J2T3_9PEZI</name>
<proteinExistence type="predicted"/>
<dbReference type="EMBL" id="ML120468">
    <property type="protein sequence ID" value="RPA92652.1"/>
    <property type="molecule type" value="Genomic_DNA"/>
</dbReference>
<evidence type="ECO:0000313" key="2">
    <source>
        <dbReference type="EMBL" id="RPA92652.1"/>
    </source>
</evidence>
<keyword evidence="3" id="KW-1185">Reference proteome</keyword>
<accession>A0A3N4J2T3</accession>
<organism evidence="2 3">
    <name type="scientific">Choiromyces venosus 120613-1</name>
    <dbReference type="NCBI Taxonomy" id="1336337"/>
    <lineage>
        <taxon>Eukaryota</taxon>
        <taxon>Fungi</taxon>
        <taxon>Dikarya</taxon>
        <taxon>Ascomycota</taxon>
        <taxon>Pezizomycotina</taxon>
        <taxon>Pezizomycetes</taxon>
        <taxon>Pezizales</taxon>
        <taxon>Tuberaceae</taxon>
        <taxon>Choiromyces</taxon>
    </lineage>
</organism>
<protein>
    <submittedName>
        <fullName evidence="2">Uncharacterized protein</fullName>
    </submittedName>
</protein>
<gene>
    <name evidence="2" type="ORF">L873DRAFT_153676</name>
</gene>
<feature type="transmembrane region" description="Helical" evidence="1">
    <location>
        <begin position="113"/>
        <end position="139"/>
    </location>
</feature>
<keyword evidence="1" id="KW-0812">Transmembrane</keyword>
<sequence>MGFFCPDFHCYGDLYFPSSSHNPSIHRHHHHVSPVLPPPPPTPLFFSFVTEGALSLLLSYRHFLDRSKKQFPLFFFFAPFFLYFYFRIIHCTFIGLSLLCFFVHRFLLCQIHFVGYIGGFFFLFFLYFFLYFTFCFYWLGIGEESGGGW</sequence>
<reference evidence="2 3" key="1">
    <citation type="journal article" date="2018" name="Nat. Ecol. Evol.">
        <title>Pezizomycetes genomes reveal the molecular basis of ectomycorrhizal truffle lifestyle.</title>
        <authorList>
            <person name="Murat C."/>
            <person name="Payen T."/>
            <person name="Noel B."/>
            <person name="Kuo A."/>
            <person name="Morin E."/>
            <person name="Chen J."/>
            <person name="Kohler A."/>
            <person name="Krizsan K."/>
            <person name="Balestrini R."/>
            <person name="Da Silva C."/>
            <person name="Montanini B."/>
            <person name="Hainaut M."/>
            <person name="Levati E."/>
            <person name="Barry K.W."/>
            <person name="Belfiori B."/>
            <person name="Cichocki N."/>
            <person name="Clum A."/>
            <person name="Dockter R.B."/>
            <person name="Fauchery L."/>
            <person name="Guy J."/>
            <person name="Iotti M."/>
            <person name="Le Tacon F."/>
            <person name="Lindquist E.A."/>
            <person name="Lipzen A."/>
            <person name="Malagnac F."/>
            <person name="Mello A."/>
            <person name="Molinier V."/>
            <person name="Miyauchi S."/>
            <person name="Poulain J."/>
            <person name="Riccioni C."/>
            <person name="Rubini A."/>
            <person name="Sitrit Y."/>
            <person name="Splivallo R."/>
            <person name="Traeger S."/>
            <person name="Wang M."/>
            <person name="Zifcakova L."/>
            <person name="Wipf D."/>
            <person name="Zambonelli A."/>
            <person name="Paolocci F."/>
            <person name="Nowrousian M."/>
            <person name="Ottonello S."/>
            <person name="Baldrian P."/>
            <person name="Spatafora J.W."/>
            <person name="Henrissat B."/>
            <person name="Nagy L.G."/>
            <person name="Aury J.M."/>
            <person name="Wincker P."/>
            <person name="Grigoriev I.V."/>
            <person name="Bonfante P."/>
            <person name="Martin F.M."/>
        </authorList>
    </citation>
    <scope>NUCLEOTIDE SEQUENCE [LARGE SCALE GENOMIC DNA]</scope>
    <source>
        <strain evidence="2 3">120613-1</strain>
    </source>
</reference>
<feature type="transmembrane region" description="Helical" evidence="1">
    <location>
        <begin position="44"/>
        <end position="63"/>
    </location>
</feature>
<dbReference type="AlphaFoldDB" id="A0A3N4J2T3"/>